<feature type="compositionally biased region" description="Basic and acidic residues" evidence="2">
    <location>
        <begin position="263"/>
        <end position="277"/>
    </location>
</feature>
<evidence type="ECO:0000313" key="4">
    <source>
        <dbReference type="EMBL" id="CAH1786322.1"/>
    </source>
</evidence>
<dbReference type="InterPro" id="IPR000571">
    <property type="entry name" value="Znf_CCCH"/>
</dbReference>
<dbReference type="OrthoDB" id="8959254at2759"/>
<keyword evidence="1" id="KW-0862">Zinc</keyword>
<sequence length="336" mass="37648">MPSTRGKSKNQKQTKKKSVEKPYAKTPSDSSNEATNSNLKESVETLTKAVNILVDKLEAPSGPSDPPVPTPSSSAERNLEPWDASFSTIVRGLGEKGIHPNDIPMIDVISPSVKRAILAGKYINMACLLIPYYEISKAPSLDTEADGKLTLKAVNMDNDPKLKRHLTIAEFITAFEKYKRIMLAAYPSRADELSQYMYNILDIHNTNGAVFYEYHKLFTGRACAAWINHQIKVDWGQVDTRLLQLVLNSKHVDVDNGKTSQSEAKRGKQNTDRQGRKVIYSEDERGRSRPVCNNFNSEGGCHYDDCYRLHVRVDSEGRKISPSSRSSRKNEGKNKN</sequence>
<keyword evidence="5" id="KW-1185">Reference proteome</keyword>
<evidence type="ECO:0000256" key="1">
    <source>
        <dbReference type="PROSITE-ProRule" id="PRU00723"/>
    </source>
</evidence>
<dbReference type="Proteomes" id="UP000749559">
    <property type="component" value="Unassembled WGS sequence"/>
</dbReference>
<name>A0A8S4P182_OWEFU</name>
<feature type="domain" description="C3H1-type" evidence="3">
    <location>
        <begin position="286"/>
        <end position="313"/>
    </location>
</feature>
<organism evidence="4 5">
    <name type="scientific">Owenia fusiformis</name>
    <name type="common">Polychaete worm</name>
    <dbReference type="NCBI Taxonomy" id="6347"/>
    <lineage>
        <taxon>Eukaryota</taxon>
        <taxon>Metazoa</taxon>
        <taxon>Spiralia</taxon>
        <taxon>Lophotrochozoa</taxon>
        <taxon>Annelida</taxon>
        <taxon>Polychaeta</taxon>
        <taxon>Sedentaria</taxon>
        <taxon>Canalipalpata</taxon>
        <taxon>Sabellida</taxon>
        <taxon>Oweniida</taxon>
        <taxon>Oweniidae</taxon>
        <taxon>Owenia</taxon>
    </lineage>
</organism>
<feature type="zinc finger region" description="C3H1-type" evidence="1">
    <location>
        <begin position="286"/>
        <end position="313"/>
    </location>
</feature>
<feature type="compositionally biased region" description="Polar residues" evidence="2">
    <location>
        <begin position="27"/>
        <end position="40"/>
    </location>
</feature>
<feature type="region of interest" description="Disordered" evidence="2">
    <location>
        <begin position="1"/>
        <end position="42"/>
    </location>
</feature>
<protein>
    <recommendedName>
        <fullName evidence="3">C3H1-type domain-containing protein</fullName>
    </recommendedName>
</protein>
<dbReference type="GO" id="GO:0008270">
    <property type="term" value="F:zinc ion binding"/>
    <property type="evidence" value="ECO:0007669"/>
    <property type="project" value="UniProtKB-KW"/>
</dbReference>
<evidence type="ECO:0000259" key="3">
    <source>
        <dbReference type="PROSITE" id="PS50103"/>
    </source>
</evidence>
<dbReference type="PANTHER" id="PTHR35558">
    <property type="entry name" value="SGNH_HYDRO DOMAIN-CONTAINING PROTEIN"/>
    <property type="match status" value="1"/>
</dbReference>
<keyword evidence="1" id="KW-0863">Zinc-finger</keyword>
<dbReference type="EMBL" id="CAIIXF020000006">
    <property type="protein sequence ID" value="CAH1786322.1"/>
    <property type="molecule type" value="Genomic_DNA"/>
</dbReference>
<feature type="region of interest" description="Disordered" evidence="2">
    <location>
        <begin position="57"/>
        <end position="79"/>
    </location>
</feature>
<dbReference type="AlphaFoldDB" id="A0A8S4P182"/>
<feature type="compositionally biased region" description="Basic residues" evidence="2">
    <location>
        <begin position="1"/>
        <end position="16"/>
    </location>
</feature>
<accession>A0A8S4P182</accession>
<reference evidence="4" key="1">
    <citation type="submission" date="2022-03" db="EMBL/GenBank/DDBJ databases">
        <authorList>
            <person name="Martin C."/>
        </authorList>
    </citation>
    <scope>NUCLEOTIDE SEQUENCE</scope>
</reference>
<feature type="region of interest" description="Disordered" evidence="2">
    <location>
        <begin position="317"/>
        <end position="336"/>
    </location>
</feature>
<dbReference type="PROSITE" id="PS50103">
    <property type="entry name" value="ZF_C3H1"/>
    <property type="match status" value="1"/>
</dbReference>
<feature type="region of interest" description="Disordered" evidence="2">
    <location>
        <begin position="255"/>
        <end position="277"/>
    </location>
</feature>
<dbReference type="PANTHER" id="PTHR35558:SF1">
    <property type="entry name" value="ENDONUCLEASE_EXONUCLEASE_PHOSPHATASE DOMAIN-CONTAINING PROTEIN"/>
    <property type="match status" value="1"/>
</dbReference>
<evidence type="ECO:0000313" key="5">
    <source>
        <dbReference type="Proteomes" id="UP000749559"/>
    </source>
</evidence>
<comment type="caution">
    <text evidence="4">The sequence shown here is derived from an EMBL/GenBank/DDBJ whole genome shotgun (WGS) entry which is preliminary data.</text>
</comment>
<keyword evidence="1" id="KW-0479">Metal-binding</keyword>
<evidence type="ECO:0000256" key="2">
    <source>
        <dbReference type="SAM" id="MobiDB-lite"/>
    </source>
</evidence>
<proteinExistence type="predicted"/>
<gene>
    <name evidence="4" type="ORF">OFUS_LOCUS12238</name>
</gene>